<dbReference type="Proteomes" id="UP001172101">
    <property type="component" value="Unassembled WGS sequence"/>
</dbReference>
<evidence type="ECO:0000313" key="1">
    <source>
        <dbReference type="EMBL" id="KAK0703284.1"/>
    </source>
</evidence>
<dbReference type="RefSeq" id="XP_060290143.1">
    <property type="nucleotide sequence ID" value="XM_060446168.1"/>
</dbReference>
<keyword evidence="2" id="KW-1185">Reference proteome</keyword>
<proteinExistence type="predicted"/>
<protein>
    <submittedName>
        <fullName evidence="1">Uncharacterized protein</fullName>
    </submittedName>
</protein>
<reference evidence="1" key="1">
    <citation type="submission" date="2023-06" db="EMBL/GenBank/DDBJ databases">
        <title>Genome-scale phylogeny and comparative genomics of the fungal order Sordariales.</title>
        <authorList>
            <consortium name="Lawrence Berkeley National Laboratory"/>
            <person name="Hensen N."/>
            <person name="Bonometti L."/>
            <person name="Westerberg I."/>
            <person name="Brannstrom I.O."/>
            <person name="Guillou S."/>
            <person name="Cros-Aarteil S."/>
            <person name="Calhoun S."/>
            <person name="Haridas S."/>
            <person name="Kuo A."/>
            <person name="Mondo S."/>
            <person name="Pangilinan J."/>
            <person name="Riley R."/>
            <person name="LaButti K."/>
            <person name="Andreopoulos B."/>
            <person name="Lipzen A."/>
            <person name="Chen C."/>
            <person name="Yanf M."/>
            <person name="Daum C."/>
            <person name="Ng V."/>
            <person name="Clum A."/>
            <person name="Steindorff A."/>
            <person name="Ohm R."/>
            <person name="Martin F."/>
            <person name="Silar P."/>
            <person name="Natvig D."/>
            <person name="Lalanne C."/>
            <person name="Gautier V."/>
            <person name="Ament-velasquez S.L."/>
            <person name="Kruys A."/>
            <person name="Hutchinson M.I."/>
            <person name="Powell A.J."/>
            <person name="Barry K."/>
            <person name="Miller A.N."/>
            <person name="Grigoriev I.V."/>
            <person name="Debuchy R."/>
            <person name="Gladieux P."/>
            <person name="Thoren M.H."/>
            <person name="Johannesson H."/>
        </authorList>
    </citation>
    <scope>NUCLEOTIDE SEQUENCE</scope>
    <source>
        <strain evidence="1">SMH2392-1A</strain>
    </source>
</reference>
<name>A0AA39ZTK8_9PEZI</name>
<sequence length="66" mass="6871">MCFLYGVPFEFATKVSAGADAALDPGAVDVAYHRRPESPFPAAIFHYDSASATGLPTNRGTPVVAA</sequence>
<dbReference type="AlphaFoldDB" id="A0AA39ZTK8"/>
<evidence type="ECO:0000313" key="2">
    <source>
        <dbReference type="Proteomes" id="UP001172101"/>
    </source>
</evidence>
<dbReference type="EMBL" id="JAUIRO010000008">
    <property type="protein sequence ID" value="KAK0703284.1"/>
    <property type="molecule type" value="Genomic_DNA"/>
</dbReference>
<organism evidence="1 2">
    <name type="scientific">Lasiosphaeria miniovina</name>
    <dbReference type="NCBI Taxonomy" id="1954250"/>
    <lineage>
        <taxon>Eukaryota</taxon>
        <taxon>Fungi</taxon>
        <taxon>Dikarya</taxon>
        <taxon>Ascomycota</taxon>
        <taxon>Pezizomycotina</taxon>
        <taxon>Sordariomycetes</taxon>
        <taxon>Sordariomycetidae</taxon>
        <taxon>Sordariales</taxon>
        <taxon>Lasiosphaeriaceae</taxon>
        <taxon>Lasiosphaeria</taxon>
    </lineage>
</organism>
<dbReference type="GeneID" id="85329438"/>
<comment type="caution">
    <text evidence="1">The sequence shown here is derived from an EMBL/GenBank/DDBJ whole genome shotgun (WGS) entry which is preliminary data.</text>
</comment>
<accession>A0AA39ZTK8</accession>
<gene>
    <name evidence="1" type="ORF">B0T26DRAFT_756844</name>
</gene>